<dbReference type="AlphaFoldDB" id="A0A418Y8P8"/>
<gene>
    <name evidence="1" type="ORF">D3872_00130</name>
</gene>
<comment type="caution">
    <text evidence="1">The sequence shown here is derived from an EMBL/GenBank/DDBJ whole genome shotgun (WGS) entry which is preliminary data.</text>
</comment>
<name>A0A418Y8P8_9BURK</name>
<dbReference type="EMBL" id="QYUP01000002">
    <property type="protein sequence ID" value="RJG28003.1"/>
    <property type="molecule type" value="Genomic_DNA"/>
</dbReference>
<proteinExistence type="predicted"/>
<evidence type="ECO:0000313" key="1">
    <source>
        <dbReference type="EMBL" id="RJG28003.1"/>
    </source>
</evidence>
<protein>
    <submittedName>
        <fullName evidence="1">Uncharacterized protein</fullName>
    </submittedName>
</protein>
<reference evidence="1 2" key="1">
    <citation type="submission" date="2018-09" db="EMBL/GenBank/DDBJ databases">
        <authorList>
            <person name="Zhu H."/>
        </authorList>
    </citation>
    <scope>NUCLEOTIDE SEQUENCE [LARGE SCALE GENOMIC DNA]</scope>
    <source>
        <strain evidence="1 2">K1S02-61</strain>
    </source>
</reference>
<accession>A0A418Y8P8</accession>
<dbReference type="Proteomes" id="UP000284006">
    <property type="component" value="Unassembled WGS sequence"/>
</dbReference>
<sequence>MPVSAFIVMGGDAAGDMVRKFIVDFDGNVRQRTVISVRVITRSPCAIVRFHGLGVPRHAVDRDFAILLYICRKQERSDCAFVAL</sequence>
<organism evidence="1 2">
    <name type="scientific">Massilia cavernae</name>
    <dbReference type="NCBI Taxonomy" id="2320864"/>
    <lineage>
        <taxon>Bacteria</taxon>
        <taxon>Pseudomonadati</taxon>
        <taxon>Pseudomonadota</taxon>
        <taxon>Betaproteobacteria</taxon>
        <taxon>Burkholderiales</taxon>
        <taxon>Oxalobacteraceae</taxon>
        <taxon>Telluria group</taxon>
        <taxon>Massilia</taxon>
    </lineage>
</organism>
<evidence type="ECO:0000313" key="2">
    <source>
        <dbReference type="Proteomes" id="UP000284006"/>
    </source>
</evidence>
<keyword evidence="2" id="KW-1185">Reference proteome</keyword>